<evidence type="ECO:0000313" key="3">
    <source>
        <dbReference type="Proteomes" id="UP001642360"/>
    </source>
</evidence>
<dbReference type="InterPro" id="IPR003676">
    <property type="entry name" value="SAUR_fam"/>
</dbReference>
<organism evidence="2 3">
    <name type="scientific">Ilex paraguariensis</name>
    <name type="common">yerba mate</name>
    <dbReference type="NCBI Taxonomy" id="185542"/>
    <lineage>
        <taxon>Eukaryota</taxon>
        <taxon>Viridiplantae</taxon>
        <taxon>Streptophyta</taxon>
        <taxon>Embryophyta</taxon>
        <taxon>Tracheophyta</taxon>
        <taxon>Spermatophyta</taxon>
        <taxon>Magnoliopsida</taxon>
        <taxon>eudicotyledons</taxon>
        <taxon>Gunneridae</taxon>
        <taxon>Pentapetalae</taxon>
        <taxon>asterids</taxon>
        <taxon>campanulids</taxon>
        <taxon>Aquifoliales</taxon>
        <taxon>Aquifoliaceae</taxon>
        <taxon>Ilex</taxon>
    </lineage>
</organism>
<evidence type="ECO:0000313" key="2">
    <source>
        <dbReference type="EMBL" id="CAK9183523.1"/>
    </source>
</evidence>
<dbReference type="AlphaFoldDB" id="A0ABC8UR30"/>
<accession>A0ABC8UR30</accession>
<dbReference type="PANTHER" id="PTHR31374">
    <property type="entry name" value="AUXIN-INDUCED PROTEIN-LIKE-RELATED"/>
    <property type="match status" value="1"/>
</dbReference>
<sequence length="178" mass="20104">MENVKGSGKKNFILKTWERCRSINGSRRKSLAMSTDCLTKSQSWHCSGTQPSKDAKPKDKNQIAPVGCFTVYVGQERQRFVIKTQFANHPLFKMLLEDAELEYGYSSEGPILLPCEVDLFYKVLAEMDSKEIHHGRGFAYGSCTPFSPVNRLGKSDMAKGYGSYVPLTPSRLFKMNLF</sequence>
<evidence type="ECO:0000256" key="1">
    <source>
        <dbReference type="ARBA" id="ARBA00006974"/>
    </source>
</evidence>
<gene>
    <name evidence="2" type="ORF">ILEXP_LOCUS53792</name>
</gene>
<comment type="caution">
    <text evidence="2">The sequence shown here is derived from an EMBL/GenBank/DDBJ whole genome shotgun (WGS) entry which is preliminary data.</text>
</comment>
<protein>
    <recommendedName>
        <fullName evidence="4">Small auxin up regulated protein</fullName>
    </recommendedName>
</protein>
<dbReference type="Pfam" id="PF02519">
    <property type="entry name" value="Auxin_inducible"/>
    <property type="match status" value="1"/>
</dbReference>
<keyword evidence="3" id="KW-1185">Reference proteome</keyword>
<dbReference type="Proteomes" id="UP001642360">
    <property type="component" value="Unassembled WGS sequence"/>
</dbReference>
<reference evidence="2 3" key="1">
    <citation type="submission" date="2024-02" db="EMBL/GenBank/DDBJ databases">
        <authorList>
            <person name="Vignale AGUSTIN F."/>
            <person name="Sosa J E."/>
            <person name="Modenutti C."/>
        </authorList>
    </citation>
    <scope>NUCLEOTIDE SEQUENCE [LARGE SCALE GENOMIC DNA]</scope>
</reference>
<dbReference type="EMBL" id="CAUOFW020008669">
    <property type="protein sequence ID" value="CAK9183523.1"/>
    <property type="molecule type" value="Genomic_DNA"/>
</dbReference>
<comment type="similarity">
    <text evidence="1">Belongs to the ARG7 family.</text>
</comment>
<dbReference type="PANTHER" id="PTHR31374:SF199">
    <property type="entry name" value="SMALL AUXIN-UP RNA-RELATED"/>
    <property type="match status" value="1"/>
</dbReference>
<evidence type="ECO:0008006" key="4">
    <source>
        <dbReference type="Google" id="ProtNLM"/>
    </source>
</evidence>
<proteinExistence type="inferred from homology"/>
<name>A0ABC8UR30_9AQUA</name>